<proteinExistence type="predicted"/>
<dbReference type="EMBL" id="NAJM01000002">
    <property type="protein sequence ID" value="RVX75167.1"/>
    <property type="molecule type" value="Genomic_DNA"/>
</dbReference>
<keyword evidence="4 6" id="KW-0472">Membrane</keyword>
<comment type="caution">
    <text evidence="8">The sequence shown here is derived from an EMBL/GenBank/DDBJ whole genome shotgun (WGS) entry which is preliminary data.</text>
</comment>
<dbReference type="GO" id="GO:0022857">
    <property type="term" value="F:transmembrane transporter activity"/>
    <property type="evidence" value="ECO:0007669"/>
    <property type="project" value="InterPro"/>
</dbReference>
<evidence type="ECO:0000256" key="1">
    <source>
        <dbReference type="ARBA" id="ARBA00004141"/>
    </source>
</evidence>
<dbReference type="OrthoDB" id="5215911at2759"/>
<gene>
    <name evidence="8" type="ORF">B0A52_00519</name>
</gene>
<evidence type="ECO:0000313" key="9">
    <source>
        <dbReference type="Proteomes" id="UP000288859"/>
    </source>
</evidence>
<feature type="transmembrane region" description="Helical" evidence="6">
    <location>
        <begin position="136"/>
        <end position="155"/>
    </location>
</feature>
<evidence type="ECO:0000256" key="5">
    <source>
        <dbReference type="SAM" id="MobiDB-lite"/>
    </source>
</evidence>
<evidence type="ECO:0000256" key="4">
    <source>
        <dbReference type="ARBA" id="ARBA00023136"/>
    </source>
</evidence>
<evidence type="ECO:0000256" key="2">
    <source>
        <dbReference type="ARBA" id="ARBA00022692"/>
    </source>
</evidence>
<feature type="transmembrane region" description="Helical" evidence="6">
    <location>
        <begin position="459"/>
        <end position="484"/>
    </location>
</feature>
<feature type="domain" description="Major facilitator superfamily (MFS) profile" evidence="7">
    <location>
        <begin position="70"/>
        <end position="551"/>
    </location>
</feature>
<protein>
    <recommendedName>
        <fullName evidence="7">Major facilitator superfamily (MFS) profile domain-containing protein</fullName>
    </recommendedName>
</protein>
<evidence type="ECO:0000313" key="8">
    <source>
        <dbReference type="EMBL" id="RVX75167.1"/>
    </source>
</evidence>
<dbReference type="VEuPathDB" id="FungiDB:PV10_03720"/>
<dbReference type="Proteomes" id="UP000288859">
    <property type="component" value="Unassembled WGS sequence"/>
</dbReference>
<name>A0A438NHG0_EXOME</name>
<comment type="subcellular location">
    <subcellularLocation>
        <location evidence="1">Membrane</location>
        <topology evidence="1">Multi-pass membrane protein</topology>
    </subcellularLocation>
</comment>
<reference evidence="8 9" key="1">
    <citation type="submission" date="2017-03" db="EMBL/GenBank/DDBJ databases">
        <title>Genomes of endolithic fungi from Antarctica.</title>
        <authorList>
            <person name="Coleine C."/>
            <person name="Masonjones S."/>
            <person name="Stajich J.E."/>
        </authorList>
    </citation>
    <scope>NUCLEOTIDE SEQUENCE [LARGE SCALE GENOMIC DNA]</scope>
    <source>
        <strain evidence="8 9">CCFEE 6314</strain>
    </source>
</reference>
<feature type="transmembrane region" description="Helical" evidence="6">
    <location>
        <begin position="104"/>
        <end position="124"/>
    </location>
</feature>
<dbReference type="PROSITE" id="PS50850">
    <property type="entry name" value="MFS"/>
    <property type="match status" value="1"/>
</dbReference>
<evidence type="ECO:0000256" key="3">
    <source>
        <dbReference type="ARBA" id="ARBA00022989"/>
    </source>
</evidence>
<dbReference type="PANTHER" id="PTHR23502:SF30">
    <property type="entry name" value="TRANSPORTER, PUTATIVE (AFU_ORTHOLOGUE AFUA_8G04702)-RELATED"/>
    <property type="match status" value="1"/>
</dbReference>
<dbReference type="Gene3D" id="1.20.1250.20">
    <property type="entry name" value="MFS general substrate transporter like domains"/>
    <property type="match status" value="1"/>
</dbReference>
<dbReference type="SUPFAM" id="SSF103473">
    <property type="entry name" value="MFS general substrate transporter"/>
    <property type="match status" value="1"/>
</dbReference>
<dbReference type="InterPro" id="IPR011701">
    <property type="entry name" value="MFS"/>
</dbReference>
<dbReference type="AlphaFoldDB" id="A0A438NHG0"/>
<dbReference type="InterPro" id="IPR020846">
    <property type="entry name" value="MFS_dom"/>
</dbReference>
<evidence type="ECO:0000259" key="7">
    <source>
        <dbReference type="PROSITE" id="PS50850"/>
    </source>
</evidence>
<feature type="transmembrane region" description="Helical" evidence="6">
    <location>
        <begin position="348"/>
        <end position="372"/>
    </location>
</feature>
<feature type="transmembrane region" description="Helical" evidence="6">
    <location>
        <begin position="392"/>
        <end position="412"/>
    </location>
</feature>
<feature type="transmembrane region" description="Helical" evidence="6">
    <location>
        <begin position="526"/>
        <end position="548"/>
    </location>
</feature>
<organism evidence="8 9">
    <name type="scientific">Exophiala mesophila</name>
    <name type="common">Black yeast-like fungus</name>
    <dbReference type="NCBI Taxonomy" id="212818"/>
    <lineage>
        <taxon>Eukaryota</taxon>
        <taxon>Fungi</taxon>
        <taxon>Dikarya</taxon>
        <taxon>Ascomycota</taxon>
        <taxon>Pezizomycotina</taxon>
        <taxon>Eurotiomycetes</taxon>
        <taxon>Chaetothyriomycetidae</taxon>
        <taxon>Chaetothyriales</taxon>
        <taxon>Herpotrichiellaceae</taxon>
        <taxon>Exophiala</taxon>
    </lineage>
</organism>
<feature type="transmembrane region" description="Helical" evidence="6">
    <location>
        <begin position="161"/>
        <end position="178"/>
    </location>
</feature>
<dbReference type="GO" id="GO:0005886">
    <property type="term" value="C:plasma membrane"/>
    <property type="evidence" value="ECO:0007669"/>
    <property type="project" value="TreeGrafter"/>
</dbReference>
<sequence>MAPQVTGYRDAEAVDNVVEMGITGTVHLVDLDGSMGAVHDKSQKDVVLYPTPSSDPNDPLNWSQKRKWLNSFCLQLYTFMIAGGTATGYAVYPQIIESTGIPLSTLNSAIGVMFLILGWGCLFWCPIGLQYGRRGVYLISLLGCMAMNLWAPYTASAGTWYAHRFLYGFFGAPVEALVEQSMPDMFFTHERGLHVGLFLMWLGGASFLFPIAAGYVAQTMDWRWCFYFPVIFKGASIVFLYFFMDETMYDRSLMQQQALARGQAARGVSMPAPVDSQQAQLPPKEMNSEEKSAKAPSESSANLEAVVSGDMLIYEPLTLSKRLALFRVTPGKENKLWAMMIRPMKHAITFPIMAMAGFQYGTYLMFFVVLNATWTTILQAEPYNFSPGITGVAYVAPFLGALVGSAYSGWFGDRFHLWMARRNGGIREPEQRLWLYIACSLGLMTGLLLWGVGSGHIHWFGVLFGAFLLGFTGVLGGASPIAYISDSYPMLLGEGMITMTLIRNTMGFAMGYAITPFFENVGIRNTFITCAFLALGLTSTFLIFIFVGKAERKRTTAKYYEYAANATMTH</sequence>
<dbReference type="PANTHER" id="PTHR23502">
    <property type="entry name" value="MAJOR FACILITATOR SUPERFAMILY"/>
    <property type="match status" value="1"/>
</dbReference>
<dbReference type="InterPro" id="IPR036259">
    <property type="entry name" value="MFS_trans_sf"/>
</dbReference>
<keyword evidence="3 6" id="KW-1133">Transmembrane helix</keyword>
<feature type="region of interest" description="Disordered" evidence="5">
    <location>
        <begin position="272"/>
        <end position="299"/>
    </location>
</feature>
<dbReference type="Pfam" id="PF07690">
    <property type="entry name" value="MFS_1"/>
    <property type="match status" value="1"/>
</dbReference>
<evidence type="ECO:0000256" key="6">
    <source>
        <dbReference type="SAM" id="Phobius"/>
    </source>
</evidence>
<accession>A0A438NHG0</accession>
<feature type="transmembrane region" description="Helical" evidence="6">
    <location>
        <begin position="433"/>
        <end position="453"/>
    </location>
</feature>
<feature type="transmembrane region" description="Helical" evidence="6">
    <location>
        <begin position="496"/>
        <end position="514"/>
    </location>
</feature>
<feature type="transmembrane region" description="Helical" evidence="6">
    <location>
        <begin position="72"/>
        <end position="92"/>
    </location>
</feature>
<keyword evidence="2 6" id="KW-0812">Transmembrane</keyword>
<feature type="transmembrane region" description="Helical" evidence="6">
    <location>
        <begin position="198"/>
        <end position="218"/>
    </location>
</feature>
<feature type="transmembrane region" description="Helical" evidence="6">
    <location>
        <begin position="224"/>
        <end position="244"/>
    </location>
</feature>